<organism evidence="15 16">
    <name type="scientific">Streptomyces mashuensis</name>
    <dbReference type="NCBI Taxonomy" id="33904"/>
    <lineage>
        <taxon>Bacteria</taxon>
        <taxon>Bacillati</taxon>
        <taxon>Actinomycetota</taxon>
        <taxon>Actinomycetes</taxon>
        <taxon>Kitasatosporales</taxon>
        <taxon>Streptomycetaceae</taxon>
        <taxon>Streptomyces</taxon>
    </lineage>
</organism>
<evidence type="ECO:0000256" key="7">
    <source>
        <dbReference type="ARBA" id="ARBA00025034"/>
    </source>
</evidence>
<keyword evidence="5 13" id="KW-1133">Transmembrane helix</keyword>
<feature type="transmembrane region" description="Helical" evidence="13">
    <location>
        <begin position="212"/>
        <end position="233"/>
    </location>
</feature>
<keyword evidence="4 12" id="KW-0812">Transmembrane</keyword>
<evidence type="ECO:0000256" key="4">
    <source>
        <dbReference type="ARBA" id="ARBA00022692"/>
    </source>
</evidence>
<dbReference type="Proteomes" id="UP000638313">
    <property type="component" value="Unassembled WGS sequence"/>
</dbReference>
<comment type="subcellular location">
    <subcellularLocation>
        <location evidence="1 12">Membrane</location>
        <topology evidence="1 12">Multi-pass membrane protein</topology>
    </subcellularLocation>
</comment>
<sequence length="256" mass="26441">MSSFLASLSAPFFHLLGSLLTRLAAVLEPLAGASATAAAVVVFTALVRLAMHPLARSAVRGEQARVRLAPRLVELQRRYGGDPERLRREAGALYAREGASPLSGCLPTLVQLPVFFVMYRLFASGDGGAGLLDHTLLGAPLGERWSDALARGGPAGAQGLVYLGLFAAVAAVATWSYRRGRAAVAKAAAAQPVADGTPGAGAVTAMTKVAPLLAFGTLVTAAVVPLAAGLYLVTTTTWTAVERALLQRGVRAERTA</sequence>
<evidence type="ECO:0000259" key="14">
    <source>
        <dbReference type="Pfam" id="PF02096"/>
    </source>
</evidence>
<evidence type="ECO:0000256" key="9">
    <source>
        <dbReference type="ARBA" id="ARBA00031538"/>
    </source>
</evidence>
<evidence type="ECO:0000256" key="12">
    <source>
        <dbReference type="RuleBase" id="RU003945"/>
    </source>
</evidence>
<evidence type="ECO:0000313" key="16">
    <source>
        <dbReference type="Proteomes" id="UP000638313"/>
    </source>
</evidence>
<accession>A0A919EC89</accession>
<dbReference type="PANTHER" id="PTHR12428">
    <property type="entry name" value="OXA1"/>
    <property type="match status" value="1"/>
</dbReference>
<reference evidence="15" key="1">
    <citation type="journal article" date="2014" name="Int. J. Syst. Evol. Microbiol.">
        <title>Complete genome sequence of Corynebacterium casei LMG S-19264T (=DSM 44701T), isolated from a smear-ripened cheese.</title>
        <authorList>
            <consortium name="US DOE Joint Genome Institute (JGI-PGF)"/>
            <person name="Walter F."/>
            <person name="Albersmeier A."/>
            <person name="Kalinowski J."/>
            <person name="Ruckert C."/>
        </authorList>
    </citation>
    <scope>NUCLEOTIDE SEQUENCE</scope>
    <source>
        <strain evidence="15">JCM 4059</strain>
    </source>
</reference>
<evidence type="ECO:0000256" key="3">
    <source>
        <dbReference type="ARBA" id="ARBA00015325"/>
    </source>
</evidence>
<evidence type="ECO:0000256" key="10">
    <source>
        <dbReference type="ARBA" id="ARBA00033245"/>
    </source>
</evidence>
<comment type="function">
    <text evidence="7">Required for the insertion and/or proper folding and/or complex formation of integral membrane proteins into the membrane. Involved in integration of membrane proteins that insert both dependently and independently of the Sec translocase complex, as well as at least some lipoproteins. Aids folding of multispanning membrane proteins.</text>
</comment>
<dbReference type="RefSeq" id="WP_190128878.1">
    <property type="nucleotide sequence ID" value="NZ_BNBD01000002.1"/>
</dbReference>
<evidence type="ECO:0000256" key="1">
    <source>
        <dbReference type="ARBA" id="ARBA00004141"/>
    </source>
</evidence>
<reference evidence="15" key="2">
    <citation type="submission" date="2020-09" db="EMBL/GenBank/DDBJ databases">
        <authorList>
            <person name="Sun Q."/>
            <person name="Ohkuma M."/>
        </authorList>
    </citation>
    <scope>NUCLEOTIDE SEQUENCE</scope>
    <source>
        <strain evidence="15">JCM 4059</strain>
    </source>
</reference>
<evidence type="ECO:0000313" key="15">
    <source>
        <dbReference type="EMBL" id="GHF36784.1"/>
    </source>
</evidence>
<proteinExistence type="inferred from homology"/>
<feature type="transmembrane region" description="Helical" evidence="13">
    <location>
        <begin position="31"/>
        <end position="51"/>
    </location>
</feature>
<dbReference type="GO" id="GO:0005886">
    <property type="term" value="C:plasma membrane"/>
    <property type="evidence" value="ECO:0007669"/>
    <property type="project" value="TreeGrafter"/>
</dbReference>
<feature type="domain" description="Membrane insertase YidC/Oxa/ALB C-terminal" evidence="14">
    <location>
        <begin position="38"/>
        <end position="247"/>
    </location>
</feature>
<gene>
    <name evidence="15" type="ORF">GCM10010218_17920</name>
</gene>
<comment type="subunit">
    <text evidence="8">Interacts with the Sec translocase complex via SecD. Specifically interacts with transmembrane segments of nascent integral membrane proteins during membrane integration.</text>
</comment>
<evidence type="ECO:0000256" key="11">
    <source>
        <dbReference type="ARBA" id="ARBA00033342"/>
    </source>
</evidence>
<evidence type="ECO:0000256" key="5">
    <source>
        <dbReference type="ARBA" id="ARBA00022989"/>
    </source>
</evidence>
<evidence type="ECO:0000256" key="8">
    <source>
        <dbReference type="ARBA" id="ARBA00026028"/>
    </source>
</evidence>
<dbReference type="AlphaFoldDB" id="A0A919EC89"/>
<dbReference type="GO" id="GO:0032977">
    <property type="term" value="F:membrane insertase activity"/>
    <property type="evidence" value="ECO:0007669"/>
    <property type="project" value="InterPro"/>
</dbReference>
<dbReference type="NCBIfam" id="TIGR03592">
    <property type="entry name" value="yidC_oxa1_cterm"/>
    <property type="match status" value="1"/>
</dbReference>
<evidence type="ECO:0000256" key="13">
    <source>
        <dbReference type="SAM" id="Phobius"/>
    </source>
</evidence>
<evidence type="ECO:0000256" key="6">
    <source>
        <dbReference type="ARBA" id="ARBA00023136"/>
    </source>
</evidence>
<evidence type="ECO:0000256" key="2">
    <source>
        <dbReference type="ARBA" id="ARBA00010527"/>
    </source>
</evidence>
<dbReference type="InterPro" id="IPR028055">
    <property type="entry name" value="YidC/Oxa/ALB_C"/>
</dbReference>
<dbReference type="GO" id="GO:0051205">
    <property type="term" value="P:protein insertion into membrane"/>
    <property type="evidence" value="ECO:0007669"/>
    <property type="project" value="TreeGrafter"/>
</dbReference>
<protein>
    <recommendedName>
        <fullName evidence="3">Membrane protein insertase YidC</fullName>
    </recommendedName>
    <alternativeName>
        <fullName evidence="11">Foldase YidC</fullName>
    </alternativeName>
    <alternativeName>
        <fullName evidence="10">Membrane integrase YidC</fullName>
    </alternativeName>
    <alternativeName>
        <fullName evidence="9">Membrane protein YidC</fullName>
    </alternativeName>
</protein>
<dbReference type="InterPro" id="IPR001708">
    <property type="entry name" value="YidC/ALB3/OXA1/COX18"/>
</dbReference>
<keyword evidence="16" id="KW-1185">Reference proteome</keyword>
<dbReference type="Pfam" id="PF02096">
    <property type="entry name" value="60KD_IMP"/>
    <property type="match status" value="1"/>
</dbReference>
<name>A0A919EC89_9ACTN</name>
<feature type="transmembrane region" description="Helical" evidence="13">
    <location>
        <begin position="159"/>
        <end position="177"/>
    </location>
</feature>
<comment type="caution">
    <text evidence="15">The sequence shown here is derived from an EMBL/GenBank/DDBJ whole genome shotgun (WGS) entry which is preliminary data.</text>
</comment>
<dbReference type="PANTHER" id="PTHR12428:SF65">
    <property type="entry name" value="CYTOCHROME C OXIDASE ASSEMBLY PROTEIN COX18, MITOCHONDRIAL"/>
    <property type="match status" value="1"/>
</dbReference>
<comment type="similarity">
    <text evidence="2">Belongs to the OXA1/ALB3/YidC family. Type 1 subfamily.</text>
</comment>
<keyword evidence="6 13" id="KW-0472">Membrane</keyword>
<dbReference type="EMBL" id="BNBD01000002">
    <property type="protein sequence ID" value="GHF36784.1"/>
    <property type="molecule type" value="Genomic_DNA"/>
</dbReference>